<dbReference type="AlphaFoldDB" id="A0A8H5BL19"/>
<sequence length="199" mass="20083">MMKEDTSTGEPAQDGKVSRGLVAAGLFCSVIVITFCVIGAIIASAVDGLIVMLIGNAILGALHPHYTSPVHAIMIGALGFPITFAAVALVTAGLRVCVCPCSRRAASVLYSIYAMFGHTLSAFGAGVIGTAALRKAGVDLGEINAMRAGAAGALGSAIICASVLVMASLLAGCLRVSLFALFAVDATFDKNDAHRAASV</sequence>
<organism evidence="2 3">
    <name type="scientific">Psilocybe cf. subviscida</name>
    <dbReference type="NCBI Taxonomy" id="2480587"/>
    <lineage>
        <taxon>Eukaryota</taxon>
        <taxon>Fungi</taxon>
        <taxon>Dikarya</taxon>
        <taxon>Basidiomycota</taxon>
        <taxon>Agaricomycotina</taxon>
        <taxon>Agaricomycetes</taxon>
        <taxon>Agaricomycetidae</taxon>
        <taxon>Agaricales</taxon>
        <taxon>Agaricineae</taxon>
        <taxon>Strophariaceae</taxon>
        <taxon>Psilocybe</taxon>
    </lineage>
</organism>
<comment type="caution">
    <text evidence="2">The sequence shown here is derived from an EMBL/GenBank/DDBJ whole genome shotgun (WGS) entry which is preliminary data.</text>
</comment>
<feature type="transmembrane region" description="Helical" evidence="1">
    <location>
        <begin position="20"/>
        <end position="42"/>
    </location>
</feature>
<proteinExistence type="predicted"/>
<feature type="transmembrane region" description="Helical" evidence="1">
    <location>
        <begin position="153"/>
        <end position="174"/>
    </location>
</feature>
<feature type="transmembrane region" description="Helical" evidence="1">
    <location>
        <begin position="72"/>
        <end position="98"/>
    </location>
</feature>
<keyword evidence="3" id="KW-1185">Reference proteome</keyword>
<evidence type="ECO:0000313" key="3">
    <source>
        <dbReference type="Proteomes" id="UP000567179"/>
    </source>
</evidence>
<accession>A0A8H5BL19</accession>
<dbReference type="EMBL" id="JAACJJ010000015">
    <property type="protein sequence ID" value="KAF5325089.1"/>
    <property type="molecule type" value="Genomic_DNA"/>
</dbReference>
<keyword evidence="1" id="KW-1133">Transmembrane helix</keyword>
<evidence type="ECO:0000313" key="2">
    <source>
        <dbReference type="EMBL" id="KAF5325089.1"/>
    </source>
</evidence>
<name>A0A8H5BL19_9AGAR</name>
<reference evidence="2 3" key="1">
    <citation type="journal article" date="2020" name="ISME J.">
        <title>Uncovering the hidden diversity of litter-decomposition mechanisms in mushroom-forming fungi.</title>
        <authorList>
            <person name="Floudas D."/>
            <person name="Bentzer J."/>
            <person name="Ahren D."/>
            <person name="Johansson T."/>
            <person name="Persson P."/>
            <person name="Tunlid A."/>
        </authorList>
    </citation>
    <scope>NUCLEOTIDE SEQUENCE [LARGE SCALE GENOMIC DNA]</scope>
    <source>
        <strain evidence="2 3">CBS 101986</strain>
    </source>
</reference>
<evidence type="ECO:0000256" key="1">
    <source>
        <dbReference type="SAM" id="Phobius"/>
    </source>
</evidence>
<protein>
    <submittedName>
        <fullName evidence="2">Uncharacterized protein</fullName>
    </submittedName>
</protein>
<feature type="transmembrane region" description="Helical" evidence="1">
    <location>
        <begin position="110"/>
        <end position="133"/>
    </location>
</feature>
<keyword evidence="1" id="KW-0472">Membrane</keyword>
<dbReference type="Proteomes" id="UP000567179">
    <property type="component" value="Unassembled WGS sequence"/>
</dbReference>
<keyword evidence="1" id="KW-0812">Transmembrane</keyword>
<gene>
    <name evidence="2" type="ORF">D9619_009921</name>
</gene>